<reference evidence="2 3" key="1">
    <citation type="submission" date="2017-03" db="EMBL/GenBank/DDBJ databases">
        <title>WGS assembly of Porphyra umbilicalis.</title>
        <authorList>
            <person name="Brawley S.H."/>
            <person name="Blouin N.A."/>
            <person name="Ficko-Blean E."/>
            <person name="Wheeler G.L."/>
            <person name="Lohr M."/>
            <person name="Goodson H.V."/>
            <person name="Jenkins J.W."/>
            <person name="Blaby-Haas C.E."/>
            <person name="Helliwell K.E."/>
            <person name="Chan C."/>
            <person name="Marriage T."/>
            <person name="Bhattacharya D."/>
            <person name="Klein A.S."/>
            <person name="Badis Y."/>
            <person name="Brodie J."/>
            <person name="Cao Y."/>
            <person name="Collen J."/>
            <person name="Dittami S.M."/>
            <person name="Gachon C.M."/>
            <person name="Green B.R."/>
            <person name="Karpowicz S."/>
            <person name="Kim J.W."/>
            <person name="Kudahl U."/>
            <person name="Lin S."/>
            <person name="Michel G."/>
            <person name="Mittag M."/>
            <person name="Olson B.J."/>
            <person name="Pangilinan J."/>
            <person name="Peng Y."/>
            <person name="Qiu H."/>
            <person name="Shu S."/>
            <person name="Singer J.T."/>
            <person name="Smith A.G."/>
            <person name="Sprecher B.N."/>
            <person name="Wagner V."/>
            <person name="Wang W."/>
            <person name="Wang Z.-Y."/>
            <person name="Yan J."/>
            <person name="Yarish C."/>
            <person name="Zoeuner-Riek S."/>
            <person name="Zhuang Y."/>
            <person name="Zou Y."/>
            <person name="Lindquist E.A."/>
            <person name="Grimwood J."/>
            <person name="Barry K."/>
            <person name="Rokhsar D.S."/>
            <person name="Schmutz J."/>
            <person name="Stiller J.W."/>
            <person name="Grossman A.R."/>
            <person name="Prochnik S.E."/>
        </authorList>
    </citation>
    <scope>NUCLEOTIDE SEQUENCE [LARGE SCALE GENOMIC DNA]</scope>
    <source>
        <strain evidence="2">4086291</strain>
    </source>
</reference>
<evidence type="ECO:0000313" key="3">
    <source>
        <dbReference type="Proteomes" id="UP000218209"/>
    </source>
</evidence>
<gene>
    <name evidence="2" type="ORF">BU14_0749s0002</name>
</gene>
<feature type="compositionally biased region" description="Pro residues" evidence="1">
    <location>
        <begin position="65"/>
        <end position="75"/>
    </location>
</feature>
<feature type="region of interest" description="Disordered" evidence="1">
    <location>
        <begin position="141"/>
        <end position="193"/>
    </location>
</feature>
<evidence type="ECO:0000313" key="2">
    <source>
        <dbReference type="EMBL" id="OSX70447.1"/>
    </source>
</evidence>
<keyword evidence="3" id="KW-1185">Reference proteome</keyword>
<feature type="compositionally biased region" description="Low complexity" evidence="1">
    <location>
        <begin position="99"/>
        <end position="115"/>
    </location>
</feature>
<dbReference type="Proteomes" id="UP000218209">
    <property type="component" value="Unassembled WGS sequence"/>
</dbReference>
<dbReference type="EMBL" id="KV919254">
    <property type="protein sequence ID" value="OSX70447.1"/>
    <property type="molecule type" value="Genomic_DNA"/>
</dbReference>
<dbReference type="AlphaFoldDB" id="A0A1X6NPD1"/>
<feature type="region of interest" description="Disordered" evidence="1">
    <location>
        <begin position="45"/>
        <end position="119"/>
    </location>
</feature>
<evidence type="ECO:0000256" key="1">
    <source>
        <dbReference type="SAM" id="MobiDB-lite"/>
    </source>
</evidence>
<proteinExistence type="predicted"/>
<feature type="compositionally biased region" description="Low complexity" evidence="1">
    <location>
        <begin position="162"/>
        <end position="177"/>
    </location>
</feature>
<accession>A0A1X6NPD1</accession>
<sequence length="325" mass="31481">MARCRGARVGCVATTTAVAVAAAAAAAVLGVLASMAAGERAGAAAGAAPSTAPPHPYAGGGKHAPSPPLPPPPRGGAPARAFPVGTTVPRFPPQPSVAPPAASATPTGTPRASPAVGGGALPAVTGAPLVGVVPPAGGTSAGAGGGIPPAPPRRAPFKTPCSSAAPSPGASARTAAPTRPPPPPAATGDLGGPCREDLSRQPCRRGLVCDDTGCVRRLEPGGHCGLPFVGCFPAPNLRCIDPATGGVCAQDRPCPSGRRGVCGAPVMGAPCDAAEPRECGDSYVGCLPPAPPGRPGTGSTCVRFGEVGSPCELLTRIARLRVNTR</sequence>
<protein>
    <submittedName>
        <fullName evidence="2">Uncharacterized protein</fullName>
    </submittedName>
</protein>
<organism evidence="2 3">
    <name type="scientific">Porphyra umbilicalis</name>
    <name type="common">Purple laver</name>
    <name type="synonym">Red alga</name>
    <dbReference type="NCBI Taxonomy" id="2786"/>
    <lineage>
        <taxon>Eukaryota</taxon>
        <taxon>Rhodophyta</taxon>
        <taxon>Bangiophyceae</taxon>
        <taxon>Bangiales</taxon>
        <taxon>Bangiaceae</taxon>
        <taxon>Porphyra</taxon>
    </lineage>
</organism>
<name>A0A1X6NPD1_PORUM</name>